<dbReference type="Proteomes" id="UP001597187">
    <property type="component" value="Unassembled WGS sequence"/>
</dbReference>
<evidence type="ECO:0000313" key="3">
    <source>
        <dbReference type="Proteomes" id="UP001597187"/>
    </source>
</evidence>
<dbReference type="EMBL" id="JBHUDC010000005">
    <property type="protein sequence ID" value="MFD1514023.1"/>
    <property type="molecule type" value="Genomic_DNA"/>
</dbReference>
<gene>
    <name evidence="2" type="ORF">ACFSBT_12105</name>
</gene>
<accession>A0ABD6AXK8</accession>
<evidence type="ECO:0000313" key="2">
    <source>
        <dbReference type="EMBL" id="MFD1514023.1"/>
    </source>
</evidence>
<dbReference type="InterPro" id="IPR040624">
    <property type="entry name" value="HalOD1"/>
</dbReference>
<feature type="domain" description="Halobacterial output" evidence="1">
    <location>
        <begin position="36"/>
        <end position="110"/>
    </location>
</feature>
<dbReference type="RefSeq" id="WP_250873979.1">
    <property type="nucleotide sequence ID" value="NZ_JALXFV010000005.1"/>
</dbReference>
<dbReference type="AlphaFoldDB" id="A0ABD6AXK8"/>
<reference evidence="2 3" key="1">
    <citation type="journal article" date="2019" name="Int. J. Syst. Evol. Microbiol.">
        <title>The Global Catalogue of Microorganisms (GCM) 10K type strain sequencing project: providing services to taxonomists for standard genome sequencing and annotation.</title>
        <authorList>
            <consortium name="The Broad Institute Genomics Platform"/>
            <consortium name="The Broad Institute Genome Sequencing Center for Infectious Disease"/>
            <person name="Wu L."/>
            <person name="Ma J."/>
        </authorList>
    </citation>
    <scope>NUCLEOTIDE SEQUENCE [LARGE SCALE GENOMIC DNA]</scope>
    <source>
        <strain evidence="2 3">CGMCC 1.12563</strain>
    </source>
</reference>
<dbReference type="Pfam" id="PF18545">
    <property type="entry name" value="HalOD1"/>
    <property type="match status" value="1"/>
</dbReference>
<name>A0ABD6AXK8_9EURY</name>
<organism evidence="2 3">
    <name type="scientific">Halomarina rubra</name>
    <dbReference type="NCBI Taxonomy" id="2071873"/>
    <lineage>
        <taxon>Archaea</taxon>
        <taxon>Methanobacteriati</taxon>
        <taxon>Methanobacteriota</taxon>
        <taxon>Stenosarchaea group</taxon>
        <taxon>Halobacteria</taxon>
        <taxon>Halobacteriales</taxon>
        <taxon>Natronomonadaceae</taxon>
        <taxon>Halomarina</taxon>
    </lineage>
</organism>
<sequence>MTTSDDGGRSSSDDLTPDAGADWMRVARRFYDPDLDEELTTAITFAVAAASDRPPSEMALPPLYDCVDVSALEQTLFGAGQHSRETVGIVEFRYTDYLVTVSSEGWVTVYEPTGVGDRP</sequence>
<evidence type="ECO:0000259" key="1">
    <source>
        <dbReference type="Pfam" id="PF18545"/>
    </source>
</evidence>
<comment type="caution">
    <text evidence="2">The sequence shown here is derived from an EMBL/GenBank/DDBJ whole genome shotgun (WGS) entry which is preliminary data.</text>
</comment>
<proteinExistence type="predicted"/>
<protein>
    <submittedName>
        <fullName evidence="2">HalOD1 output domain-containing protein</fullName>
    </submittedName>
</protein>
<keyword evidence="3" id="KW-1185">Reference proteome</keyword>